<dbReference type="Proteomes" id="UP000323258">
    <property type="component" value="Unassembled WGS sequence"/>
</dbReference>
<comment type="similarity">
    <text evidence="7">Belongs to the D-lyxose ketol-isomerase family.</text>
</comment>
<evidence type="ECO:0000256" key="7">
    <source>
        <dbReference type="ARBA" id="ARBA00044951"/>
    </source>
</evidence>
<gene>
    <name evidence="9" type="ORF">FY036_08510</name>
</gene>
<dbReference type="InterPro" id="IPR010864">
    <property type="entry name" value="D-lyxose_isomer"/>
</dbReference>
<dbReference type="EMBL" id="VSZS01000060">
    <property type="protein sequence ID" value="TYR33092.1"/>
    <property type="molecule type" value="Genomic_DNA"/>
</dbReference>
<keyword evidence="2" id="KW-0479">Metal-binding</keyword>
<dbReference type="OrthoDB" id="27002at2"/>
<comment type="caution">
    <text evidence="9">The sequence shown here is derived from an EMBL/GenBank/DDBJ whole genome shotgun (WGS) entry which is preliminary data.</text>
</comment>
<keyword evidence="4 9" id="KW-0413">Isomerase</keyword>
<evidence type="ECO:0000256" key="3">
    <source>
        <dbReference type="ARBA" id="ARBA00023211"/>
    </source>
</evidence>
<dbReference type="GO" id="GO:0046872">
    <property type="term" value="F:metal ion binding"/>
    <property type="evidence" value="ECO:0007669"/>
    <property type="project" value="UniProtKB-KW"/>
</dbReference>
<evidence type="ECO:0000256" key="2">
    <source>
        <dbReference type="ARBA" id="ARBA00022723"/>
    </source>
</evidence>
<keyword evidence="5" id="KW-0119">Carbohydrate metabolism</keyword>
<evidence type="ECO:0000313" key="10">
    <source>
        <dbReference type="Proteomes" id="UP000323258"/>
    </source>
</evidence>
<evidence type="ECO:0000313" key="9">
    <source>
        <dbReference type="EMBL" id="TYR33092.1"/>
    </source>
</evidence>
<evidence type="ECO:0000256" key="6">
    <source>
        <dbReference type="ARBA" id="ARBA00044907"/>
    </source>
</evidence>
<dbReference type="EC" id="5.3.1.15" evidence="8"/>
<evidence type="ECO:0000256" key="8">
    <source>
        <dbReference type="ARBA" id="ARBA00044972"/>
    </source>
</evidence>
<dbReference type="RefSeq" id="WP_148914292.1">
    <property type="nucleotide sequence ID" value="NZ_VSZS01000060.1"/>
</dbReference>
<protein>
    <recommendedName>
        <fullName evidence="8">D-lyxose ketol-isomerase</fullName>
        <ecNumber evidence="8">5.3.1.15</ecNumber>
    </recommendedName>
</protein>
<proteinExistence type="inferred from homology"/>
<reference evidence="9 10" key="2">
    <citation type="submission" date="2019-09" db="EMBL/GenBank/DDBJ databases">
        <title>Mesorhizobium sp. MaA-C15 isolated from Microcystis aeruginosa.</title>
        <authorList>
            <person name="Jeong S.E."/>
            <person name="Jin H.M."/>
            <person name="Jeon C.O."/>
        </authorList>
    </citation>
    <scope>NUCLEOTIDE SEQUENCE [LARGE SCALE GENOMIC DNA]</scope>
    <source>
        <strain evidence="9 10">MaA-C15</strain>
    </source>
</reference>
<evidence type="ECO:0000256" key="4">
    <source>
        <dbReference type="ARBA" id="ARBA00023235"/>
    </source>
</evidence>
<keyword evidence="3" id="KW-0464">Manganese</keyword>
<evidence type="ECO:0000256" key="1">
    <source>
        <dbReference type="ARBA" id="ARBA00001936"/>
    </source>
</evidence>
<comment type="cofactor">
    <cofactor evidence="1">
        <name>Mn(2+)</name>
        <dbReference type="ChEBI" id="CHEBI:29035"/>
    </cofactor>
</comment>
<comment type="catalytic activity">
    <reaction evidence="6">
        <text>D-lyxose = D-xylulose</text>
        <dbReference type="Rhea" id="RHEA:14201"/>
        <dbReference type="ChEBI" id="CHEBI:16789"/>
        <dbReference type="ChEBI" id="CHEBI:17140"/>
        <dbReference type="EC" id="5.3.1.15"/>
    </reaction>
</comment>
<organism evidence="9 10">
    <name type="scientific">Neoaquamicrobium microcysteis</name>
    <dbReference type="NCBI Taxonomy" id="2682781"/>
    <lineage>
        <taxon>Bacteria</taxon>
        <taxon>Pseudomonadati</taxon>
        <taxon>Pseudomonadota</taxon>
        <taxon>Alphaproteobacteria</taxon>
        <taxon>Hyphomicrobiales</taxon>
        <taxon>Phyllobacteriaceae</taxon>
        <taxon>Neoaquamicrobium</taxon>
    </lineage>
</organism>
<accession>A0A5D4GYH2</accession>
<keyword evidence="10" id="KW-1185">Reference proteome</keyword>
<dbReference type="Pfam" id="PF07385">
    <property type="entry name" value="Lyx_isomer"/>
    <property type="match status" value="1"/>
</dbReference>
<evidence type="ECO:0000256" key="5">
    <source>
        <dbReference type="ARBA" id="ARBA00023277"/>
    </source>
</evidence>
<dbReference type="InterPro" id="IPR014710">
    <property type="entry name" value="RmlC-like_jellyroll"/>
</dbReference>
<dbReference type="GO" id="GO:0047828">
    <property type="term" value="F:D-lyxose ketol-isomerase activity"/>
    <property type="evidence" value="ECO:0007669"/>
    <property type="project" value="UniProtKB-EC"/>
</dbReference>
<reference evidence="9 10" key="1">
    <citation type="submission" date="2019-08" db="EMBL/GenBank/DDBJ databases">
        <authorList>
            <person name="Seo Y.L."/>
        </authorList>
    </citation>
    <scope>NUCLEOTIDE SEQUENCE [LARGE SCALE GENOMIC DNA]</scope>
    <source>
        <strain evidence="9 10">MaA-C15</strain>
    </source>
</reference>
<dbReference type="CDD" id="cd20309">
    <property type="entry name" value="cupin_EcSI"/>
    <property type="match status" value="1"/>
</dbReference>
<dbReference type="InterPro" id="IPR047581">
    <property type="entry name" value="EcSI_cupin"/>
</dbReference>
<dbReference type="Gene3D" id="2.60.120.10">
    <property type="entry name" value="Jelly Rolls"/>
    <property type="match status" value="1"/>
</dbReference>
<name>A0A5D4GYH2_9HYPH</name>
<dbReference type="AlphaFoldDB" id="A0A5D4GYH2"/>
<sequence>MKRSEVNDILAWAEAFIRSYGYVLPPFAYWSPAQMKARRADIAGIVDARLGWDITDYGKGDFPGMGLFLFTVRNGNAADLPRGRGMLYAEKIMISRRDQIAPMHRHDVKAEDIINRGGGTLALKLYMSAPDGSIDKSARVHVPTDGVWRELEPGGILRLAPGESVTLLPGVWHAFWGEDKDVLIGEVSTVNDDETDNVFAEPIARFSQIEEDVEPTHLLVSDYRKWLG</sequence>